<dbReference type="Gramene" id="mRNA:HanXRQr2_Chr05g0215481">
    <property type="protein sequence ID" value="CDS:HanXRQr2_Chr05g0215481.1"/>
    <property type="gene ID" value="HanXRQr2_Chr05g0215481"/>
</dbReference>
<protein>
    <submittedName>
        <fullName evidence="2">Uncharacterized protein</fullName>
    </submittedName>
</protein>
<evidence type="ECO:0000313" key="3">
    <source>
        <dbReference type="Proteomes" id="UP000215914"/>
    </source>
</evidence>
<proteinExistence type="predicted"/>
<organism evidence="2 3">
    <name type="scientific">Helianthus annuus</name>
    <name type="common">Common sunflower</name>
    <dbReference type="NCBI Taxonomy" id="4232"/>
    <lineage>
        <taxon>Eukaryota</taxon>
        <taxon>Viridiplantae</taxon>
        <taxon>Streptophyta</taxon>
        <taxon>Embryophyta</taxon>
        <taxon>Tracheophyta</taxon>
        <taxon>Spermatophyta</taxon>
        <taxon>Magnoliopsida</taxon>
        <taxon>eudicotyledons</taxon>
        <taxon>Gunneridae</taxon>
        <taxon>Pentapetalae</taxon>
        <taxon>asterids</taxon>
        <taxon>campanulids</taxon>
        <taxon>Asterales</taxon>
        <taxon>Asteraceae</taxon>
        <taxon>Asteroideae</taxon>
        <taxon>Heliantheae alliance</taxon>
        <taxon>Heliantheae</taxon>
        <taxon>Helianthus</taxon>
    </lineage>
</organism>
<accession>A0A9K3IZU8</accession>
<evidence type="ECO:0000256" key="1">
    <source>
        <dbReference type="SAM" id="Phobius"/>
    </source>
</evidence>
<name>A0A9K3IZU8_HELAN</name>
<reference evidence="2" key="1">
    <citation type="journal article" date="2017" name="Nature">
        <title>The sunflower genome provides insights into oil metabolism, flowering and Asterid evolution.</title>
        <authorList>
            <person name="Badouin H."/>
            <person name="Gouzy J."/>
            <person name="Grassa C.J."/>
            <person name="Murat F."/>
            <person name="Staton S.E."/>
            <person name="Cottret L."/>
            <person name="Lelandais-Briere C."/>
            <person name="Owens G.L."/>
            <person name="Carrere S."/>
            <person name="Mayjonade B."/>
            <person name="Legrand L."/>
            <person name="Gill N."/>
            <person name="Kane N.C."/>
            <person name="Bowers J.E."/>
            <person name="Hubner S."/>
            <person name="Bellec A."/>
            <person name="Berard A."/>
            <person name="Berges H."/>
            <person name="Blanchet N."/>
            <person name="Boniface M.C."/>
            <person name="Brunel D."/>
            <person name="Catrice O."/>
            <person name="Chaidir N."/>
            <person name="Claudel C."/>
            <person name="Donnadieu C."/>
            <person name="Faraut T."/>
            <person name="Fievet G."/>
            <person name="Helmstetter N."/>
            <person name="King M."/>
            <person name="Knapp S.J."/>
            <person name="Lai Z."/>
            <person name="Le Paslier M.C."/>
            <person name="Lippi Y."/>
            <person name="Lorenzon L."/>
            <person name="Mandel J.R."/>
            <person name="Marage G."/>
            <person name="Marchand G."/>
            <person name="Marquand E."/>
            <person name="Bret-Mestries E."/>
            <person name="Morien E."/>
            <person name="Nambeesan S."/>
            <person name="Nguyen T."/>
            <person name="Pegot-Espagnet P."/>
            <person name="Pouilly N."/>
            <person name="Raftis F."/>
            <person name="Sallet E."/>
            <person name="Schiex T."/>
            <person name="Thomas J."/>
            <person name="Vandecasteele C."/>
            <person name="Vares D."/>
            <person name="Vear F."/>
            <person name="Vautrin S."/>
            <person name="Crespi M."/>
            <person name="Mangin B."/>
            <person name="Burke J.M."/>
            <person name="Salse J."/>
            <person name="Munos S."/>
            <person name="Vincourt P."/>
            <person name="Rieseberg L.H."/>
            <person name="Langlade N.B."/>
        </authorList>
    </citation>
    <scope>NUCLEOTIDE SEQUENCE</scope>
    <source>
        <tissue evidence="2">Leaves</tissue>
    </source>
</reference>
<reference evidence="2" key="2">
    <citation type="submission" date="2020-06" db="EMBL/GenBank/DDBJ databases">
        <title>Helianthus annuus Genome sequencing and assembly Release 2.</title>
        <authorList>
            <person name="Gouzy J."/>
            <person name="Langlade N."/>
            <person name="Munos S."/>
        </authorList>
    </citation>
    <scope>NUCLEOTIDE SEQUENCE</scope>
    <source>
        <tissue evidence="2">Leaves</tissue>
    </source>
</reference>
<dbReference type="EMBL" id="MNCJ02000320">
    <property type="protein sequence ID" value="KAF5805953.1"/>
    <property type="molecule type" value="Genomic_DNA"/>
</dbReference>
<keyword evidence="3" id="KW-1185">Reference proteome</keyword>
<keyword evidence="1" id="KW-0472">Membrane</keyword>
<dbReference type="AlphaFoldDB" id="A0A9K3IZU8"/>
<dbReference type="Proteomes" id="UP000215914">
    <property type="component" value="Unassembled WGS sequence"/>
</dbReference>
<keyword evidence="1" id="KW-1133">Transmembrane helix</keyword>
<evidence type="ECO:0000313" key="2">
    <source>
        <dbReference type="EMBL" id="KAF5805953.1"/>
    </source>
</evidence>
<comment type="caution">
    <text evidence="2">The sequence shown here is derived from an EMBL/GenBank/DDBJ whole genome shotgun (WGS) entry which is preliminary data.</text>
</comment>
<gene>
    <name evidence="2" type="ORF">HanXRQr2_Chr05g0215481</name>
</gene>
<feature type="transmembrane region" description="Helical" evidence="1">
    <location>
        <begin position="26"/>
        <end position="44"/>
    </location>
</feature>
<sequence length="53" mass="6309">MYTIIKAHSKHVKNIFHMLQFHYKSYNFIISLVLLRIIIFRLCVMQMGLGISP</sequence>
<keyword evidence="1" id="KW-0812">Transmembrane</keyword>